<evidence type="ECO:0000313" key="4">
    <source>
        <dbReference type="Proteomes" id="UP001159405"/>
    </source>
</evidence>
<dbReference type="Gene3D" id="3.30.40.10">
    <property type="entry name" value="Zinc/RING finger domain, C3HC4 (zinc finger)"/>
    <property type="match status" value="1"/>
</dbReference>
<evidence type="ECO:0000259" key="2">
    <source>
        <dbReference type="Pfam" id="PF16207"/>
    </source>
</evidence>
<comment type="caution">
    <text evidence="3">The sequence shown here is derived from an EMBL/GenBank/DDBJ whole genome shotgun (WGS) entry which is preliminary data.</text>
</comment>
<dbReference type="PANTHER" id="PTHR10825">
    <property type="entry name" value="RING FINGER DOMAIN-CONTAINING, POLYCOMB GROUP COMPONENT"/>
    <property type="match status" value="1"/>
</dbReference>
<reference evidence="3 4" key="1">
    <citation type="submission" date="2022-05" db="EMBL/GenBank/DDBJ databases">
        <authorList>
            <consortium name="Genoscope - CEA"/>
            <person name="William W."/>
        </authorList>
    </citation>
    <scope>NUCLEOTIDE SEQUENCE [LARGE SCALE GENOMIC DNA]</scope>
</reference>
<proteinExistence type="predicted"/>
<dbReference type="Proteomes" id="UP001159405">
    <property type="component" value="Unassembled WGS sequence"/>
</dbReference>
<feature type="region of interest" description="Disordered" evidence="1">
    <location>
        <begin position="171"/>
        <end position="196"/>
    </location>
</feature>
<evidence type="ECO:0000313" key="3">
    <source>
        <dbReference type="EMBL" id="CAH3169849.1"/>
    </source>
</evidence>
<feature type="region of interest" description="Disordered" evidence="1">
    <location>
        <begin position="328"/>
        <end position="354"/>
    </location>
</feature>
<dbReference type="Gene3D" id="3.10.20.90">
    <property type="entry name" value="Phosphatidylinositol 3-kinase Catalytic Subunit, Chain A, domain 1"/>
    <property type="match status" value="1"/>
</dbReference>
<accession>A0ABN8QSG7</accession>
<name>A0ABN8QSG7_9CNID</name>
<feature type="compositionally biased region" description="Polar residues" evidence="1">
    <location>
        <begin position="344"/>
        <end position="354"/>
    </location>
</feature>
<protein>
    <recommendedName>
        <fullName evidence="2">RAWUL domain-containing protein</fullName>
    </recommendedName>
</protein>
<keyword evidence="4" id="KW-1185">Reference proteome</keyword>
<dbReference type="PANTHER" id="PTHR10825:SF29">
    <property type="entry name" value="POLYCOMB GROUP RING FINGER PROTEIN 1"/>
    <property type="match status" value="1"/>
</dbReference>
<sequence length="529" mass="59687">MMHLQDLNPHLLCVLCGGYLVDATTIVECLHSCKYLKSLLAWNNCDERRLQRTRIHFSSDVLRPCILRPKADKEAVEGGKANGFSPPCYGLSISDINNNQNTDINISLVAVCRSCIVKYLQTSFHCPVCDVEVHKTKPLLHIRPDRTLQDIVYKIVPGIYQEELNRRKEFETSLKEKSEEPETKEEPQNAEKEKESLPFEDPVCITLEYFRKTRNRMEKEIFPTRYLRCSSTVTVKVLKKFLVMKFAIPETHLTEIIRSDEILDGHLTMKEVCRIYGLYSKPFVDLQYVFLEKNDDDTPVEKPKIFEVKKKRIKKRKGNKTLLKKCLSPDAPRRKKKKGMKKAATSSVQASENVQAVDMEPSQARPLENEKKENLVLSPIDLCANVKKEIISSEEQLRVKVKGELSLSENFNSVDKTNVSGLAPNMGDEIDGNVNENEAPGINRVIVKSVHDVSTEPLFDSAISENGNALITTPAPAVNGLIHGPLSETDSAKRMDTGFSTYDSDVYMNHVSTDLESSALLNGLLVESS</sequence>
<dbReference type="InterPro" id="IPR013083">
    <property type="entry name" value="Znf_RING/FYVE/PHD"/>
</dbReference>
<organism evidence="3 4">
    <name type="scientific">Porites lobata</name>
    <dbReference type="NCBI Taxonomy" id="104759"/>
    <lineage>
        <taxon>Eukaryota</taxon>
        <taxon>Metazoa</taxon>
        <taxon>Cnidaria</taxon>
        <taxon>Anthozoa</taxon>
        <taxon>Hexacorallia</taxon>
        <taxon>Scleractinia</taxon>
        <taxon>Fungiina</taxon>
        <taxon>Poritidae</taxon>
        <taxon>Porites</taxon>
    </lineage>
</organism>
<dbReference type="EMBL" id="CALNXK010000152">
    <property type="protein sequence ID" value="CAH3169849.1"/>
    <property type="molecule type" value="Genomic_DNA"/>
</dbReference>
<gene>
    <name evidence="3" type="ORF">PLOB_00010343</name>
</gene>
<dbReference type="Pfam" id="PF16207">
    <property type="entry name" value="RAWUL"/>
    <property type="match status" value="1"/>
</dbReference>
<feature type="domain" description="RAWUL" evidence="2">
    <location>
        <begin position="225"/>
        <end position="276"/>
    </location>
</feature>
<dbReference type="InterPro" id="IPR032443">
    <property type="entry name" value="RAWUL"/>
</dbReference>
<evidence type="ECO:0000256" key="1">
    <source>
        <dbReference type="SAM" id="MobiDB-lite"/>
    </source>
</evidence>